<gene>
    <name evidence="1" type="ORF">Acr_05g0012500</name>
</gene>
<protein>
    <submittedName>
        <fullName evidence="1">NAD(P)-binding Rossmann-fold superfamily protein</fullName>
    </submittedName>
</protein>
<accession>A0A7J0EMA5</accession>
<comment type="caution">
    <text evidence="1">The sequence shown here is derived from an EMBL/GenBank/DDBJ whole genome shotgun (WGS) entry which is preliminary data.</text>
</comment>
<organism evidence="1 2">
    <name type="scientific">Actinidia rufa</name>
    <dbReference type="NCBI Taxonomy" id="165716"/>
    <lineage>
        <taxon>Eukaryota</taxon>
        <taxon>Viridiplantae</taxon>
        <taxon>Streptophyta</taxon>
        <taxon>Embryophyta</taxon>
        <taxon>Tracheophyta</taxon>
        <taxon>Spermatophyta</taxon>
        <taxon>Magnoliopsida</taxon>
        <taxon>eudicotyledons</taxon>
        <taxon>Gunneridae</taxon>
        <taxon>Pentapetalae</taxon>
        <taxon>asterids</taxon>
        <taxon>Ericales</taxon>
        <taxon>Actinidiaceae</taxon>
        <taxon>Actinidia</taxon>
    </lineage>
</organism>
<dbReference type="Proteomes" id="UP000585474">
    <property type="component" value="Unassembled WGS sequence"/>
</dbReference>
<keyword evidence="2" id="KW-1185">Reference proteome</keyword>
<sequence length="68" mass="7499">MQIHKLCPRLEAKKGTTLVLRDLRKAKSIEAWERNEQWNVVTILGVIIPVEGGGAGQDDSSRVAVCGR</sequence>
<reference evidence="1 2" key="1">
    <citation type="submission" date="2019-07" db="EMBL/GenBank/DDBJ databases">
        <title>De Novo Assembly of kiwifruit Actinidia rufa.</title>
        <authorList>
            <person name="Sugita-Konishi S."/>
            <person name="Sato K."/>
            <person name="Mori E."/>
            <person name="Abe Y."/>
            <person name="Kisaki G."/>
            <person name="Hamano K."/>
            <person name="Suezawa K."/>
            <person name="Otani M."/>
            <person name="Fukuda T."/>
            <person name="Manabe T."/>
            <person name="Gomi K."/>
            <person name="Tabuchi M."/>
            <person name="Akimitsu K."/>
            <person name="Kataoka I."/>
        </authorList>
    </citation>
    <scope>NUCLEOTIDE SEQUENCE [LARGE SCALE GENOMIC DNA]</scope>
    <source>
        <strain evidence="2">cv. Fuchu</strain>
    </source>
</reference>
<dbReference type="EMBL" id="BJWL01000005">
    <property type="protein sequence ID" value="GFY87611.1"/>
    <property type="molecule type" value="Genomic_DNA"/>
</dbReference>
<evidence type="ECO:0000313" key="2">
    <source>
        <dbReference type="Proteomes" id="UP000585474"/>
    </source>
</evidence>
<proteinExistence type="predicted"/>
<dbReference type="AlphaFoldDB" id="A0A7J0EMA5"/>
<name>A0A7J0EMA5_9ERIC</name>
<evidence type="ECO:0000313" key="1">
    <source>
        <dbReference type="EMBL" id="GFY87611.1"/>
    </source>
</evidence>